<evidence type="ECO:0000313" key="2">
    <source>
        <dbReference type="EMBL" id="CAB3404498.1"/>
    </source>
</evidence>
<name>A0A8S1ET87_9PELO</name>
<dbReference type="EMBL" id="CADEPM010000004">
    <property type="protein sequence ID" value="CAB3404498.1"/>
    <property type="molecule type" value="Genomic_DNA"/>
</dbReference>
<proteinExistence type="predicted"/>
<evidence type="ECO:0000313" key="3">
    <source>
        <dbReference type="Proteomes" id="UP000494206"/>
    </source>
</evidence>
<evidence type="ECO:0000256" key="1">
    <source>
        <dbReference type="SAM" id="MobiDB-lite"/>
    </source>
</evidence>
<protein>
    <submittedName>
        <fullName evidence="2">Uncharacterized protein</fullName>
    </submittedName>
</protein>
<reference evidence="2 3" key="1">
    <citation type="submission" date="2020-04" db="EMBL/GenBank/DDBJ databases">
        <authorList>
            <person name="Laetsch R D."/>
            <person name="Stevens L."/>
            <person name="Kumar S."/>
            <person name="Blaxter L. M."/>
        </authorList>
    </citation>
    <scope>NUCLEOTIDE SEQUENCE [LARGE SCALE GENOMIC DNA]</scope>
</reference>
<gene>
    <name evidence="2" type="ORF">CBOVIS_LOCUS6822</name>
</gene>
<feature type="region of interest" description="Disordered" evidence="1">
    <location>
        <begin position="1"/>
        <end position="35"/>
    </location>
</feature>
<dbReference type="Proteomes" id="UP000494206">
    <property type="component" value="Unassembled WGS sequence"/>
</dbReference>
<organism evidence="2 3">
    <name type="scientific">Caenorhabditis bovis</name>
    <dbReference type="NCBI Taxonomy" id="2654633"/>
    <lineage>
        <taxon>Eukaryota</taxon>
        <taxon>Metazoa</taxon>
        <taxon>Ecdysozoa</taxon>
        <taxon>Nematoda</taxon>
        <taxon>Chromadorea</taxon>
        <taxon>Rhabditida</taxon>
        <taxon>Rhabditina</taxon>
        <taxon>Rhabditomorpha</taxon>
        <taxon>Rhabditoidea</taxon>
        <taxon>Rhabditidae</taxon>
        <taxon>Peloderinae</taxon>
        <taxon>Caenorhabditis</taxon>
    </lineage>
</organism>
<keyword evidence="3" id="KW-1185">Reference proteome</keyword>
<feature type="compositionally biased region" description="Polar residues" evidence="1">
    <location>
        <begin position="8"/>
        <end position="17"/>
    </location>
</feature>
<comment type="caution">
    <text evidence="2">The sequence shown here is derived from an EMBL/GenBank/DDBJ whole genome shotgun (WGS) entry which is preliminary data.</text>
</comment>
<sequence length="95" mass="10640">MDDEAPSLNKSDTNEQQLKGARWAQDQNKKNLSFEKSGAWRNSKCVGGKQEYSIRVRRAVATSVASTEAWIRLAHGGTSVIRQSGTAQEAWWVHH</sequence>
<accession>A0A8S1ET87</accession>
<dbReference type="AlphaFoldDB" id="A0A8S1ET87"/>